<sequence>MARNRPNIEKEHYPSRDFELAQAYIPFQNYGPRYSPREALKRGTIFIDLYRPYKRKKI</sequence>
<accession>A0A285G094</accession>
<dbReference type="OrthoDB" id="9800571at2"/>
<dbReference type="EMBL" id="OBDZ01000004">
    <property type="protein sequence ID" value="SNY16935.1"/>
    <property type="molecule type" value="Genomic_DNA"/>
</dbReference>
<organism evidence="1 2">
    <name type="scientific">Orenia metallireducens</name>
    <dbReference type="NCBI Taxonomy" id="1413210"/>
    <lineage>
        <taxon>Bacteria</taxon>
        <taxon>Bacillati</taxon>
        <taxon>Bacillota</taxon>
        <taxon>Clostridia</taxon>
        <taxon>Halanaerobiales</taxon>
        <taxon>Halobacteroidaceae</taxon>
        <taxon>Orenia</taxon>
    </lineage>
</organism>
<proteinExistence type="predicted"/>
<dbReference type="Proteomes" id="UP000219573">
    <property type="component" value="Unassembled WGS sequence"/>
</dbReference>
<name>A0A285G094_9FIRM</name>
<dbReference type="RefSeq" id="WP_097016667.1">
    <property type="nucleotide sequence ID" value="NZ_OBDZ01000004.1"/>
</dbReference>
<dbReference type="InterPro" id="IPR020256">
    <property type="entry name" value="Spore_coat_CotJA"/>
</dbReference>
<gene>
    <name evidence="1" type="ORF">SAMN06265827_10417</name>
</gene>
<evidence type="ECO:0000313" key="2">
    <source>
        <dbReference type="Proteomes" id="UP000219573"/>
    </source>
</evidence>
<dbReference type="AlphaFoldDB" id="A0A285G094"/>
<reference evidence="2" key="1">
    <citation type="submission" date="2017-09" db="EMBL/GenBank/DDBJ databases">
        <authorList>
            <person name="Varghese N."/>
            <person name="Submissions S."/>
        </authorList>
    </citation>
    <scope>NUCLEOTIDE SEQUENCE [LARGE SCALE GENOMIC DNA]</scope>
    <source>
        <strain evidence="2">MSL47</strain>
    </source>
</reference>
<dbReference type="Pfam" id="PF11007">
    <property type="entry name" value="CotJA"/>
    <property type="match status" value="1"/>
</dbReference>
<keyword evidence="2" id="KW-1185">Reference proteome</keyword>
<protein>
    <submittedName>
        <fullName evidence="1">Spore coat associated protein JA (CotJA)</fullName>
    </submittedName>
</protein>
<evidence type="ECO:0000313" key="1">
    <source>
        <dbReference type="EMBL" id="SNY16935.1"/>
    </source>
</evidence>